<keyword evidence="2" id="KW-0378">Hydrolase</keyword>
<dbReference type="PANTHER" id="PTHR48081">
    <property type="entry name" value="AB HYDROLASE SUPERFAMILY PROTEIN C4A8.06C"/>
    <property type="match status" value="1"/>
</dbReference>
<dbReference type="InterPro" id="IPR050300">
    <property type="entry name" value="GDXG_lipolytic_enzyme"/>
</dbReference>
<feature type="active site" evidence="3">
    <location>
        <position position="186"/>
    </location>
</feature>
<evidence type="ECO:0000256" key="2">
    <source>
        <dbReference type="ARBA" id="ARBA00022801"/>
    </source>
</evidence>
<dbReference type="Gene3D" id="3.40.50.1820">
    <property type="entry name" value="alpha/beta hydrolase"/>
    <property type="match status" value="1"/>
</dbReference>
<accession>A0AAN7YIC0</accession>
<dbReference type="InterPro" id="IPR033140">
    <property type="entry name" value="Lipase_GDXG_put_SER_AS"/>
</dbReference>
<keyword evidence="6" id="KW-1185">Reference proteome</keyword>
<dbReference type="Pfam" id="PF07859">
    <property type="entry name" value="Abhydrolase_3"/>
    <property type="match status" value="1"/>
</dbReference>
<evidence type="ECO:0000313" key="6">
    <source>
        <dbReference type="Proteomes" id="UP001309876"/>
    </source>
</evidence>
<dbReference type="AlphaFoldDB" id="A0AAN7YIC0"/>
<feature type="domain" description="Alpha/beta hydrolase fold-3" evidence="4">
    <location>
        <begin position="110"/>
        <end position="325"/>
    </location>
</feature>
<dbReference type="GO" id="GO:0016787">
    <property type="term" value="F:hydrolase activity"/>
    <property type="evidence" value="ECO:0007669"/>
    <property type="project" value="UniProtKB-KW"/>
</dbReference>
<dbReference type="PANTHER" id="PTHR48081:SF31">
    <property type="entry name" value="STERYL ACETYL HYDROLASE MUG81-RELATED"/>
    <property type="match status" value="1"/>
</dbReference>
<dbReference type="InterPro" id="IPR029058">
    <property type="entry name" value="AB_hydrolase_fold"/>
</dbReference>
<sequence>MPLPPQATFWDKLKFFTLIPRVLAAGLSRLILRPFSRGLLPDSLFKDIAFSAVRTNLALINTAQEQWLNKTTEGAYLEFMKSKSLKPDTDVLNVGLKIHWLGSKNAKKTMLYFHGGGYVLALSPGHLQFLAEIQKDIGDVGIAIVGYTLAPMGQYPVQLRQAAESLDWLLTKQGKRPGEIILAGDSAGANLALALISHMLHPHPTVVNKPELSEPLASVILISPWVNFANTDPSIRQNVMSDFISEPSLERWSKLFLGSSQIDNYNTPSQVDSTWFKGIDEKVKDILIWGGGGEVLIDSIELIAQTLKEAHRQTEYVVEPGKSHEDFIVLKLLGYSEKAEGTQLIENWIKARL</sequence>
<protein>
    <recommendedName>
        <fullName evidence="4">Alpha/beta hydrolase fold-3 domain-containing protein</fullName>
    </recommendedName>
</protein>
<reference evidence="5 6" key="1">
    <citation type="submission" date="2023-08" db="EMBL/GenBank/DDBJ databases">
        <title>Black Yeasts Isolated from many extreme environments.</title>
        <authorList>
            <person name="Coleine C."/>
            <person name="Stajich J.E."/>
            <person name="Selbmann L."/>
        </authorList>
    </citation>
    <scope>NUCLEOTIDE SEQUENCE [LARGE SCALE GENOMIC DNA]</scope>
    <source>
        <strain evidence="5 6">CCFEE 5910</strain>
    </source>
</reference>
<gene>
    <name evidence="5" type="ORF">LTR05_002796</name>
</gene>
<dbReference type="PROSITE" id="PS01174">
    <property type="entry name" value="LIPASE_GDXG_SER"/>
    <property type="match status" value="1"/>
</dbReference>
<name>A0AAN7YIC0_9EURO</name>
<dbReference type="InterPro" id="IPR013094">
    <property type="entry name" value="AB_hydrolase_3"/>
</dbReference>
<comment type="similarity">
    <text evidence="1">Belongs to the 'GDXG' lipolytic enzyme family.</text>
</comment>
<evidence type="ECO:0000313" key="5">
    <source>
        <dbReference type="EMBL" id="KAK5088576.1"/>
    </source>
</evidence>
<comment type="caution">
    <text evidence="5">The sequence shown here is derived from an EMBL/GenBank/DDBJ whole genome shotgun (WGS) entry which is preliminary data.</text>
</comment>
<evidence type="ECO:0000259" key="4">
    <source>
        <dbReference type="Pfam" id="PF07859"/>
    </source>
</evidence>
<dbReference type="EMBL" id="JAVRRJ010000002">
    <property type="protein sequence ID" value="KAK5088576.1"/>
    <property type="molecule type" value="Genomic_DNA"/>
</dbReference>
<dbReference type="SUPFAM" id="SSF53474">
    <property type="entry name" value="alpha/beta-Hydrolases"/>
    <property type="match status" value="1"/>
</dbReference>
<evidence type="ECO:0000256" key="3">
    <source>
        <dbReference type="PROSITE-ProRule" id="PRU10038"/>
    </source>
</evidence>
<proteinExistence type="inferred from homology"/>
<dbReference type="Proteomes" id="UP001309876">
    <property type="component" value="Unassembled WGS sequence"/>
</dbReference>
<organism evidence="5 6">
    <name type="scientific">Lithohypha guttulata</name>
    <dbReference type="NCBI Taxonomy" id="1690604"/>
    <lineage>
        <taxon>Eukaryota</taxon>
        <taxon>Fungi</taxon>
        <taxon>Dikarya</taxon>
        <taxon>Ascomycota</taxon>
        <taxon>Pezizomycotina</taxon>
        <taxon>Eurotiomycetes</taxon>
        <taxon>Chaetothyriomycetidae</taxon>
        <taxon>Chaetothyriales</taxon>
        <taxon>Trichomeriaceae</taxon>
        <taxon>Lithohypha</taxon>
    </lineage>
</organism>
<evidence type="ECO:0000256" key="1">
    <source>
        <dbReference type="ARBA" id="ARBA00010515"/>
    </source>
</evidence>